<dbReference type="RefSeq" id="WP_176271853.1">
    <property type="nucleotide sequence ID" value="NZ_JABWTA010000001.1"/>
</dbReference>
<dbReference type="Pfam" id="PF13649">
    <property type="entry name" value="Methyltransf_25"/>
    <property type="match status" value="1"/>
</dbReference>
<dbReference type="EMBL" id="JABWTA010000001">
    <property type="protein sequence ID" value="NVE93489.1"/>
    <property type="molecule type" value="Genomic_DNA"/>
</dbReference>
<reference evidence="2 3" key="1">
    <citation type="submission" date="2020-06" db="EMBL/GenBank/DDBJ databases">
        <title>Altererythrobacter lutimaris sp. nov., a marine bacterium isolated from a tidal flat.</title>
        <authorList>
            <person name="Kim D."/>
            <person name="Yoo Y."/>
            <person name="Kim J.-J."/>
        </authorList>
    </citation>
    <scope>NUCLEOTIDE SEQUENCE [LARGE SCALE GENOMIC DNA]</scope>
    <source>
        <strain evidence="2 3">JGD-16</strain>
    </source>
</reference>
<dbReference type="InterPro" id="IPR050508">
    <property type="entry name" value="Methyltransf_Superfamily"/>
</dbReference>
<dbReference type="Gene3D" id="3.40.50.150">
    <property type="entry name" value="Vaccinia Virus protein VP39"/>
    <property type="match status" value="1"/>
</dbReference>
<organism evidence="2 3">
    <name type="scientific">Altererythrobacter lutimaris</name>
    <dbReference type="NCBI Taxonomy" id="2743979"/>
    <lineage>
        <taxon>Bacteria</taxon>
        <taxon>Pseudomonadati</taxon>
        <taxon>Pseudomonadota</taxon>
        <taxon>Alphaproteobacteria</taxon>
        <taxon>Sphingomonadales</taxon>
        <taxon>Erythrobacteraceae</taxon>
        <taxon>Altererythrobacter</taxon>
    </lineage>
</organism>
<keyword evidence="2" id="KW-0489">Methyltransferase</keyword>
<comment type="caution">
    <text evidence="2">The sequence shown here is derived from an EMBL/GenBank/DDBJ whole genome shotgun (WGS) entry which is preliminary data.</text>
</comment>
<evidence type="ECO:0000259" key="1">
    <source>
        <dbReference type="Pfam" id="PF13649"/>
    </source>
</evidence>
<dbReference type="Proteomes" id="UP000546031">
    <property type="component" value="Unassembled WGS sequence"/>
</dbReference>
<evidence type="ECO:0000313" key="2">
    <source>
        <dbReference type="EMBL" id="NVE93489.1"/>
    </source>
</evidence>
<dbReference type="CDD" id="cd02440">
    <property type="entry name" value="AdoMet_MTases"/>
    <property type="match status" value="1"/>
</dbReference>
<feature type="domain" description="Methyltransferase" evidence="1">
    <location>
        <begin position="184"/>
        <end position="280"/>
    </location>
</feature>
<evidence type="ECO:0000313" key="3">
    <source>
        <dbReference type="Proteomes" id="UP000546031"/>
    </source>
</evidence>
<keyword evidence="2" id="KW-0808">Transferase</keyword>
<dbReference type="PANTHER" id="PTHR42912">
    <property type="entry name" value="METHYLTRANSFERASE"/>
    <property type="match status" value="1"/>
</dbReference>
<dbReference type="InterPro" id="IPR041698">
    <property type="entry name" value="Methyltransf_25"/>
</dbReference>
<proteinExistence type="predicted"/>
<sequence length="348" mass="38461">MSTNAYQDPKLRQRGRASVDFLAQMAMASGGVRQAVDGAVSEAVKDPAELPDDLDERLAHMDAALADSSAYTVQKLMGDWHGRMHGRIAAEAFGEVEGDLAEAFAAAEQGRATLELDPDLVPPDYWDGVNFHRTHGGWDKHPEQGYVHGEIIHKKMVARFFPGGIFKQRAEVAAMAPRDDYKRILDMGCSSGHFTTGLQTVYPDAQIYGVELSAQMLKHAWRTANANGWNWKLYQRAAEDTGFEDGSFDFVASYIILHEMPACAIRKVFAEAFRVLESGGDMLMSDVTRYADMDKLSVWKADRGAKFGGEPHWRESASLDLAEIARDAGFVDVKAGGYYPHVVQGRKP</sequence>
<dbReference type="GO" id="GO:0032259">
    <property type="term" value="P:methylation"/>
    <property type="evidence" value="ECO:0007669"/>
    <property type="project" value="UniProtKB-KW"/>
</dbReference>
<dbReference type="SUPFAM" id="SSF53335">
    <property type="entry name" value="S-adenosyl-L-methionine-dependent methyltransferases"/>
    <property type="match status" value="1"/>
</dbReference>
<dbReference type="AlphaFoldDB" id="A0A850H6U2"/>
<keyword evidence="3" id="KW-1185">Reference proteome</keyword>
<gene>
    <name evidence="2" type="ORF">HUO12_01105</name>
</gene>
<protein>
    <submittedName>
        <fullName evidence="2">Class I SAM-dependent methyltransferase</fullName>
    </submittedName>
</protein>
<dbReference type="GO" id="GO:0008168">
    <property type="term" value="F:methyltransferase activity"/>
    <property type="evidence" value="ECO:0007669"/>
    <property type="project" value="UniProtKB-KW"/>
</dbReference>
<dbReference type="InterPro" id="IPR029063">
    <property type="entry name" value="SAM-dependent_MTases_sf"/>
</dbReference>
<accession>A0A850H6U2</accession>
<name>A0A850H6U2_9SPHN</name>